<dbReference type="PANTHER" id="PTHR33164:SF64">
    <property type="entry name" value="TRANSCRIPTIONAL REGULATOR SLYA"/>
    <property type="match status" value="1"/>
</dbReference>
<dbReference type="EMBL" id="FNQY01000004">
    <property type="protein sequence ID" value="SDZ91195.1"/>
    <property type="molecule type" value="Genomic_DNA"/>
</dbReference>
<dbReference type="Proteomes" id="UP000199041">
    <property type="component" value="Unassembled WGS sequence"/>
</dbReference>
<proteinExistence type="predicted"/>
<evidence type="ECO:0000256" key="1">
    <source>
        <dbReference type="ARBA" id="ARBA00023015"/>
    </source>
</evidence>
<dbReference type="InterPro" id="IPR036390">
    <property type="entry name" value="WH_DNA-bd_sf"/>
</dbReference>
<feature type="region of interest" description="Disordered" evidence="4">
    <location>
        <begin position="1"/>
        <end position="36"/>
    </location>
</feature>
<dbReference type="PROSITE" id="PS01117">
    <property type="entry name" value="HTH_MARR_1"/>
    <property type="match status" value="1"/>
</dbReference>
<dbReference type="InterPro" id="IPR023187">
    <property type="entry name" value="Tscrpt_reg_MarR-type_CS"/>
</dbReference>
<keyword evidence="2 6" id="KW-0238">DNA-binding</keyword>
<sequence length="182" mass="20533">MEKKNNNTGNKTPPALKTAAGGRQALPKSVLSNEDNGQTARLLKKAITRSISKVHTATRLQLNQSLSRAGIDITPDMYLILRALWEKDQRSQQELADDVFKDKASLTKLVVNLEKRGLIYRTEGELDRRSKIVALTAEGRALRHRVYPIVLDLIETLETGFSTGQLAMMQQMLEKMYARLKR</sequence>
<dbReference type="InterPro" id="IPR039422">
    <property type="entry name" value="MarR/SlyA-like"/>
</dbReference>
<organism evidence="6 7">
    <name type="scientific">Arachidicoccus rhizosphaerae</name>
    <dbReference type="NCBI Taxonomy" id="551991"/>
    <lineage>
        <taxon>Bacteria</taxon>
        <taxon>Pseudomonadati</taxon>
        <taxon>Bacteroidota</taxon>
        <taxon>Chitinophagia</taxon>
        <taxon>Chitinophagales</taxon>
        <taxon>Chitinophagaceae</taxon>
        <taxon>Arachidicoccus</taxon>
    </lineage>
</organism>
<dbReference type="PROSITE" id="PS50995">
    <property type="entry name" value="HTH_MARR_2"/>
    <property type="match status" value="1"/>
</dbReference>
<dbReference type="STRING" id="551991.SAMN05192529_10433"/>
<evidence type="ECO:0000256" key="4">
    <source>
        <dbReference type="SAM" id="MobiDB-lite"/>
    </source>
</evidence>
<feature type="compositionally biased region" description="Low complexity" evidence="4">
    <location>
        <begin position="1"/>
        <end position="12"/>
    </location>
</feature>
<dbReference type="InterPro" id="IPR036388">
    <property type="entry name" value="WH-like_DNA-bd_sf"/>
</dbReference>
<dbReference type="InterPro" id="IPR000835">
    <property type="entry name" value="HTH_MarR-typ"/>
</dbReference>
<evidence type="ECO:0000259" key="5">
    <source>
        <dbReference type="PROSITE" id="PS50995"/>
    </source>
</evidence>
<dbReference type="PANTHER" id="PTHR33164">
    <property type="entry name" value="TRANSCRIPTIONAL REGULATOR, MARR FAMILY"/>
    <property type="match status" value="1"/>
</dbReference>
<dbReference type="OrthoDB" id="5327581at2"/>
<evidence type="ECO:0000313" key="7">
    <source>
        <dbReference type="Proteomes" id="UP000199041"/>
    </source>
</evidence>
<name>A0A1H3WVK7_9BACT</name>
<accession>A0A1H3WVK7</accession>
<evidence type="ECO:0000256" key="3">
    <source>
        <dbReference type="ARBA" id="ARBA00023163"/>
    </source>
</evidence>
<feature type="domain" description="HTH marR-type" evidence="5">
    <location>
        <begin position="44"/>
        <end position="178"/>
    </location>
</feature>
<keyword evidence="1" id="KW-0805">Transcription regulation</keyword>
<dbReference type="RefSeq" id="WP_091394384.1">
    <property type="nucleotide sequence ID" value="NZ_FNQY01000004.1"/>
</dbReference>
<protein>
    <submittedName>
        <fullName evidence="6">DNA-binding transcriptional regulator, MarR family</fullName>
    </submittedName>
</protein>
<keyword evidence="3" id="KW-0804">Transcription</keyword>
<dbReference type="AlphaFoldDB" id="A0A1H3WVK7"/>
<dbReference type="Pfam" id="PF01047">
    <property type="entry name" value="MarR"/>
    <property type="match status" value="1"/>
</dbReference>
<dbReference type="GO" id="GO:0003677">
    <property type="term" value="F:DNA binding"/>
    <property type="evidence" value="ECO:0007669"/>
    <property type="project" value="UniProtKB-KW"/>
</dbReference>
<reference evidence="6 7" key="1">
    <citation type="submission" date="2016-10" db="EMBL/GenBank/DDBJ databases">
        <authorList>
            <person name="de Groot N.N."/>
        </authorList>
    </citation>
    <scope>NUCLEOTIDE SEQUENCE [LARGE SCALE GENOMIC DNA]</scope>
    <source>
        <strain evidence="6 7">Vu-144</strain>
    </source>
</reference>
<dbReference type="GO" id="GO:0003700">
    <property type="term" value="F:DNA-binding transcription factor activity"/>
    <property type="evidence" value="ECO:0007669"/>
    <property type="project" value="InterPro"/>
</dbReference>
<dbReference type="SMART" id="SM00347">
    <property type="entry name" value="HTH_MARR"/>
    <property type="match status" value="1"/>
</dbReference>
<evidence type="ECO:0000313" key="6">
    <source>
        <dbReference type="EMBL" id="SDZ91195.1"/>
    </source>
</evidence>
<gene>
    <name evidence="6" type="ORF">SAMN05192529_10433</name>
</gene>
<keyword evidence="7" id="KW-1185">Reference proteome</keyword>
<evidence type="ECO:0000256" key="2">
    <source>
        <dbReference type="ARBA" id="ARBA00023125"/>
    </source>
</evidence>
<dbReference type="SUPFAM" id="SSF46785">
    <property type="entry name" value="Winged helix' DNA-binding domain"/>
    <property type="match status" value="1"/>
</dbReference>
<dbReference type="Gene3D" id="1.10.10.10">
    <property type="entry name" value="Winged helix-like DNA-binding domain superfamily/Winged helix DNA-binding domain"/>
    <property type="match status" value="1"/>
</dbReference>
<dbReference type="GO" id="GO:0006950">
    <property type="term" value="P:response to stress"/>
    <property type="evidence" value="ECO:0007669"/>
    <property type="project" value="TreeGrafter"/>
</dbReference>
<dbReference type="PRINTS" id="PR00598">
    <property type="entry name" value="HTHMARR"/>
</dbReference>